<dbReference type="GO" id="GO:0005524">
    <property type="term" value="F:ATP binding"/>
    <property type="evidence" value="ECO:0007669"/>
    <property type="project" value="UniProtKB-KW"/>
</dbReference>
<dbReference type="EMBL" id="MFLI01000001">
    <property type="protein sequence ID" value="OGG62931.1"/>
    <property type="molecule type" value="Genomic_DNA"/>
</dbReference>
<evidence type="ECO:0000313" key="5">
    <source>
        <dbReference type="EMBL" id="OGG62931.1"/>
    </source>
</evidence>
<dbReference type="GO" id="GO:0016887">
    <property type="term" value="F:ATP hydrolysis activity"/>
    <property type="evidence" value="ECO:0007669"/>
    <property type="project" value="TreeGrafter"/>
</dbReference>
<dbReference type="Proteomes" id="UP000178532">
    <property type="component" value="Unassembled WGS sequence"/>
</dbReference>
<dbReference type="InterPro" id="IPR027417">
    <property type="entry name" value="P-loop_NTPase"/>
</dbReference>
<name>A0A1F6DN89_9BACT</name>
<evidence type="ECO:0000256" key="1">
    <source>
        <dbReference type="ARBA" id="ARBA00006611"/>
    </source>
</evidence>
<dbReference type="CDD" id="cd01129">
    <property type="entry name" value="PulE-GspE-like"/>
    <property type="match status" value="1"/>
</dbReference>
<dbReference type="InterPro" id="IPR001482">
    <property type="entry name" value="T2SS/T4SS_dom"/>
</dbReference>
<evidence type="ECO:0000259" key="4">
    <source>
        <dbReference type="Pfam" id="PF00437"/>
    </source>
</evidence>
<dbReference type="SUPFAM" id="SSF52540">
    <property type="entry name" value="P-loop containing nucleoside triphosphate hydrolases"/>
    <property type="match status" value="1"/>
</dbReference>
<dbReference type="GO" id="GO:0005886">
    <property type="term" value="C:plasma membrane"/>
    <property type="evidence" value="ECO:0007669"/>
    <property type="project" value="TreeGrafter"/>
</dbReference>
<keyword evidence="3" id="KW-0067">ATP-binding</keyword>
<dbReference type="Pfam" id="PF00437">
    <property type="entry name" value="T2SSE"/>
    <property type="match status" value="1"/>
</dbReference>
<dbReference type="FunFam" id="3.40.50.300:FF:000398">
    <property type="entry name" value="Type IV pilus assembly ATPase PilB"/>
    <property type="match status" value="1"/>
</dbReference>
<dbReference type="Gene3D" id="3.40.50.300">
    <property type="entry name" value="P-loop containing nucleotide triphosphate hydrolases"/>
    <property type="match status" value="1"/>
</dbReference>
<dbReference type="PANTHER" id="PTHR30258">
    <property type="entry name" value="TYPE II SECRETION SYSTEM PROTEIN GSPE-RELATED"/>
    <property type="match status" value="1"/>
</dbReference>
<evidence type="ECO:0000256" key="2">
    <source>
        <dbReference type="ARBA" id="ARBA00022741"/>
    </source>
</evidence>
<dbReference type="STRING" id="1798495.A3C19_02340"/>
<comment type="similarity">
    <text evidence="1">Belongs to the GSP E family.</text>
</comment>
<sequence>MQEPKVAEILSHPAVSIISLVDAVIEQAYARGASDIHIDPSRSELRMRLRIDGVLQEAQLLPKNIHSEIISRIKVLSGMRTDEHQMTQDGRFRHQFPNGETLDIRVSIAPTYHGENVVLRLLSDKAANYTLEILGFSAVDRTKMLAAIRRPNGMILSTGPTGSGKTTTLYTLIKMLNSPEVSIVTIEDPIEYAVDRVEQIQVNPRTGLTFANGLRSVLRQDPNIIMVGEIRDSETASIAVNTALTGHLLLSTLHTNDAATTLPRLLDMGIDAYLVASTINIAIGQRLVRKICHECKEEWVVNTAAEETLAAIPLKTPVKEGDVFYHGRGCRACGDFGYTGRLCISEVLVADAAIREAIMRKASAAELRKLAIKGGMTTMLEDGFAKAREGHTSIEEVLRVVYE</sequence>
<organism evidence="5 6">
    <name type="scientific">Candidatus Kaiserbacteria bacterium RIFCSPHIGHO2_02_FULL_54_22</name>
    <dbReference type="NCBI Taxonomy" id="1798495"/>
    <lineage>
        <taxon>Bacteria</taxon>
        <taxon>Candidatus Kaiseribacteriota</taxon>
    </lineage>
</organism>
<dbReference type="AlphaFoldDB" id="A0A1F6DN89"/>
<evidence type="ECO:0000256" key="3">
    <source>
        <dbReference type="ARBA" id="ARBA00022840"/>
    </source>
</evidence>
<accession>A0A1F6DN89</accession>
<comment type="caution">
    <text evidence="5">The sequence shown here is derived from an EMBL/GenBank/DDBJ whole genome shotgun (WGS) entry which is preliminary data.</text>
</comment>
<protein>
    <recommendedName>
        <fullName evidence="4">Bacterial type II secretion system protein E domain-containing protein</fullName>
    </recommendedName>
</protein>
<dbReference type="Gene3D" id="3.30.450.90">
    <property type="match status" value="1"/>
</dbReference>
<dbReference type="PANTHER" id="PTHR30258:SF1">
    <property type="entry name" value="PROTEIN TRANSPORT PROTEIN HOFB HOMOLOG"/>
    <property type="match status" value="1"/>
</dbReference>
<proteinExistence type="inferred from homology"/>
<reference evidence="5 6" key="1">
    <citation type="journal article" date="2016" name="Nat. Commun.">
        <title>Thousands of microbial genomes shed light on interconnected biogeochemical processes in an aquifer system.</title>
        <authorList>
            <person name="Anantharaman K."/>
            <person name="Brown C.T."/>
            <person name="Hug L.A."/>
            <person name="Sharon I."/>
            <person name="Castelle C.J."/>
            <person name="Probst A.J."/>
            <person name="Thomas B.C."/>
            <person name="Singh A."/>
            <person name="Wilkins M.J."/>
            <person name="Karaoz U."/>
            <person name="Brodie E.L."/>
            <person name="Williams K.H."/>
            <person name="Hubbard S.S."/>
            <person name="Banfield J.F."/>
        </authorList>
    </citation>
    <scope>NUCLEOTIDE SEQUENCE [LARGE SCALE GENOMIC DNA]</scope>
</reference>
<keyword evidence="2" id="KW-0547">Nucleotide-binding</keyword>
<gene>
    <name evidence="5" type="ORF">A3C19_02340</name>
</gene>
<feature type="domain" description="Bacterial type II secretion system protein E" evidence="4">
    <location>
        <begin position="16"/>
        <end position="399"/>
    </location>
</feature>
<evidence type="ECO:0000313" key="6">
    <source>
        <dbReference type="Proteomes" id="UP000178532"/>
    </source>
</evidence>